<evidence type="ECO:0000259" key="1">
    <source>
        <dbReference type="Pfam" id="PF09339"/>
    </source>
</evidence>
<feature type="domain" description="HTH iclR-type" evidence="1">
    <location>
        <begin position="125"/>
        <end position="167"/>
    </location>
</feature>
<dbReference type="GeneID" id="81209473"/>
<dbReference type="Proteomes" id="UP001596443">
    <property type="component" value="Unassembled WGS sequence"/>
</dbReference>
<dbReference type="AlphaFoldDB" id="A0ABD5TBI3"/>
<dbReference type="InterPro" id="IPR005471">
    <property type="entry name" value="Tscrpt_reg_IclR_N"/>
</dbReference>
<dbReference type="EMBL" id="JBHSWX010000012">
    <property type="protein sequence ID" value="MFC6786399.1"/>
    <property type="molecule type" value="Genomic_DNA"/>
</dbReference>
<protein>
    <submittedName>
        <fullName evidence="2">Helix-turn-helix domain-containing protein</fullName>
    </submittedName>
</protein>
<sequence length="212" mass="24632">MTEGTGKGDIDDFDGRVQKALEVGFVADLVHWARTGDDTSLTYIEDSSRSGLEYQLARQGWFWVGEGGTEAVEKWMNQFEPPKWTEEGPESEYQRLTLENSYQRKRYNPIPESSEYSISQESIRDIMDVLIQAERVRNAEIREQTGLSESTVYRGLNYLIDKGVVVHEKDSRYNYYQDIGVTSIDNTDIEADLNPEEARLEWCRRYYNNIIE</sequence>
<organism evidence="2 3">
    <name type="scientific">Halobaculum halobium</name>
    <dbReference type="NCBI Taxonomy" id="3032281"/>
    <lineage>
        <taxon>Archaea</taxon>
        <taxon>Methanobacteriati</taxon>
        <taxon>Methanobacteriota</taxon>
        <taxon>Stenosarchaea group</taxon>
        <taxon>Halobacteria</taxon>
        <taxon>Halobacteriales</taxon>
        <taxon>Haloferacaceae</taxon>
        <taxon>Halobaculum</taxon>
    </lineage>
</organism>
<dbReference type="RefSeq" id="WP_284063188.1">
    <property type="nucleotide sequence ID" value="NZ_CP126158.1"/>
</dbReference>
<dbReference type="InterPro" id="IPR011991">
    <property type="entry name" value="ArsR-like_HTH"/>
</dbReference>
<proteinExistence type="predicted"/>
<evidence type="ECO:0000313" key="2">
    <source>
        <dbReference type="EMBL" id="MFC6786399.1"/>
    </source>
</evidence>
<gene>
    <name evidence="2" type="ORF">ACFQFD_10475</name>
</gene>
<reference evidence="2 3" key="1">
    <citation type="journal article" date="2019" name="Int. J. Syst. Evol. Microbiol.">
        <title>The Global Catalogue of Microorganisms (GCM) 10K type strain sequencing project: providing services to taxonomists for standard genome sequencing and annotation.</title>
        <authorList>
            <consortium name="The Broad Institute Genomics Platform"/>
            <consortium name="The Broad Institute Genome Sequencing Center for Infectious Disease"/>
            <person name="Wu L."/>
            <person name="Ma J."/>
        </authorList>
    </citation>
    <scope>NUCLEOTIDE SEQUENCE [LARGE SCALE GENOMIC DNA]</scope>
    <source>
        <strain evidence="2 3">SYNS20</strain>
    </source>
</reference>
<dbReference type="InterPro" id="IPR036388">
    <property type="entry name" value="WH-like_DNA-bd_sf"/>
</dbReference>
<dbReference type="InterPro" id="IPR036390">
    <property type="entry name" value="WH_DNA-bd_sf"/>
</dbReference>
<dbReference type="SUPFAM" id="SSF46785">
    <property type="entry name" value="Winged helix' DNA-binding domain"/>
    <property type="match status" value="1"/>
</dbReference>
<keyword evidence="3" id="KW-1185">Reference proteome</keyword>
<name>A0ABD5TBI3_9EURY</name>
<comment type="caution">
    <text evidence="2">The sequence shown here is derived from an EMBL/GenBank/DDBJ whole genome shotgun (WGS) entry which is preliminary data.</text>
</comment>
<dbReference type="Pfam" id="PF09339">
    <property type="entry name" value="HTH_IclR"/>
    <property type="match status" value="1"/>
</dbReference>
<evidence type="ECO:0000313" key="3">
    <source>
        <dbReference type="Proteomes" id="UP001596443"/>
    </source>
</evidence>
<accession>A0ABD5TBI3</accession>
<dbReference type="CDD" id="cd00090">
    <property type="entry name" value="HTH_ARSR"/>
    <property type="match status" value="1"/>
</dbReference>
<dbReference type="Gene3D" id="1.10.10.10">
    <property type="entry name" value="Winged helix-like DNA-binding domain superfamily/Winged helix DNA-binding domain"/>
    <property type="match status" value="1"/>
</dbReference>